<feature type="domain" description="DUF305" evidence="1">
    <location>
        <begin position="31"/>
        <end position="113"/>
    </location>
</feature>
<keyword evidence="3" id="KW-1185">Reference proteome</keyword>
<dbReference type="PANTHER" id="PTHR36933">
    <property type="entry name" value="SLL0788 PROTEIN"/>
    <property type="match status" value="1"/>
</dbReference>
<protein>
    <submittedName>
        <fullName evidence="2">DUF305 domain-containing protein</fullName>
    </submittedName>
</protein>
<reference evidence="2 3" key="1">
    <citation type="submission" date="2018-12" db="EMBL/GenBank/DDBJ databases">
        <authorList>
            <person name="Feng G."/>
            <person name="Zhu H."/>
        </authorList>
    </citation>
    <scope>NUCLEOTIDE SEQUENCE [LARGE SCALE GENOMIC DNA]</scope>
    <source>
        <strain evidence="2 3">9PBR-2</strain>
    </source>
</reference>
<evidence type="ECO:0000313" key="2">
    <source>
        <dbReference type="EMBL" id="RSK24536.1"/>
    </source>
</evidence>
<feature type="domain" description="DUF305" evidence="1">
    <location>
        <begin position="123"/>
        <end position="203"/>
    </location>
</feature>
<sequence length="209" mass="23544">MPRSLRFTLFASVLAFGALTSCNKDEADGLKVQAHDKNAFMSIMHDMSKEMDMMTATMDPDNDYAKMMVMHHTGAIKMAQKELSDGDNAAMKAIAQRVITAQQAEITQFNAFLAGHPAHAPMVMEFMDRAMMVMEMMDKNNDLRVLTGDADQDFAQLMIDHHTSALEMSEDEIELGREATPKAMARKIITDQQMEIKELQDWLLANKSY</sequence>
<accession>A0A3R9MLB5</accession>
<organism evidence="2 3">
    <name type="scientific">Hymenobacter metallilatus</name>
    <dbReference type="NCBI Taxonomy" id="2493666"/>
    <lineage>
        <taxon>Bacteria</taxon>
        <taxon>Pseudomonadati</taxon>
        <taxon>Bacteroidota</taxon>
        <taxon>Cytophagia</taxon>
        <taxon>Cytophagales</taxon>
        <taxon>Hymenobacteraceae</taxon>
        <taxon>Hymenobacter</taxon>
    </lineage>
</organism>
<evidence type="ECO:0000259" key="1">
    <source>
        <dbReference type="Pfam" id="PF03713"/>
    </source>
</evidence>
<dbReference type="InterPro" id="IPR012347">
    <property type="entry name" value="Ferritin-like"/>
</dbReference>
<dbReference type="RefSeq" id="WP_125433341.1">
    <property type="nucleotide sequence ID" value="NZ_RWIS01000016.1"/>
</dbReference>
<dbReference type="OrthoDB" id="8603558at2"/>
<dbReference type="PANTHER" id="PTHR36933:SF1">
    <property type="entry name" value="SLL0788 PROTEIN"/>
    <property type="match status" value="1"/>
</dbReference>
<name>A0A3R9MLB5_9BACT</name>
<dbReference type="AlphaFoldDB" id="A0A3R9MLB5"/>
<dbReference type="Proteomes" id="UP000280066">
    <property type="component" value="Unassembled WGS sequence"/>
</dbReference>
<gene>
    <name evidence="2" type="ORF">EI290_19490</name>
</gene>
<evidence type="ECO:0000313" key="3">
    <source>
        <dbReference type="Proteomes" id="UP000280066"/>
    </source>
</evidence>
<comment type="caution">
    <text evidence="2">The sequence shown here is derived from an EMBL/GenBank/DDBJ whole genome shotgun (WGS) entry which is preliminary data.</text>
</comment>
<dbReference type="Pfam" id="PF03713">
    <property type="entry name" value="DUF305"/>
    <property type="match status" value="2"/>
</dbReference>
<dbReference type="InterPro" id="IPR005183">
    <property type="entry name" value="DUF305_CopM-like"/>
</dbReference>
<proteinExistence type="predicted"/>
<dbReference type="EMBL" id="RWIS01000016">
    <property type="protein sequence ID" value="RSK24536.1"/>
    <property type="molecule type" value="Genomic_DNA"/>
</dbReference>
<dbReference type="PROSITE" id="PS51257">
    <property type="entry name" value="PROKAR_LIPOPROTEIN"/>
    <property type="match status" value="1"/>
</dbReference>
<dbReference type="Gene3D" id="1.20.1260.10">
    <property type="match status" value="2"/>
</dbReference>